<name>A0ABV1DZI7_9FIRM</name>
<feature type="transmembrane region" description="Helical" evidence="1">
    <location>
        <begin position="324"/>
        <end position="345"/>
    </location>
</feature>
<comment type="caution">
    <text evidence="2">The sequence shown here is derived from an EMBL/GenBank/DDBJ whole genome shotgun (WGS) entry which is preliminary data.</text>
</comment>
<feature type="transmembrane region" description="Helical" evidence="1">
    <location>
        <begin position="559"/>
        <end position="577"/>
    </location>
</feature>
<reference evidence="2 3" key="1">
    <citation type="submission" date="2024-03" db="EMBL/GenBank/DDBJ databases">
        <title>Human intestinal bacterial collection.</title>
        <authorList>
            <person name="Pauvert C."/>
            <person name="Hitch T.C.A."/>
            <person name="Clavel T."/>
        </authorList>
    </citation>
    <scope>NUCLEOTIDE SEQUENCE [LARGE SCALE GENOMIC DNA]</scope>
    <source>
        <strain evidence="2 3">CLA-JM-H44</strain>
    </source>
</reference>
<feature type="transmembrane region" description="Helical" evidence="1">
    <location>
        <begin position="256"/>
        <end position="273"/>
    </location>
</feature>
<feature type="transmembrane region" description="Helical" evidence="1">
    <location>
        <begin position="9"/>
        <end position="31"/>
    </location>
</feature>
<evidence type="ECO:0008006" key="4">
    <source>
        <dbReference type="Google" id="ProtNLM"/>
    </source>
</evidence>
<feature type="transmembrane region" description="Helical" evidence="1">
    <location>
        <begin position="535"/>
        <end position="553"/>
    </location>
</feature>
<gene>
    <name evidence="2" type="ORF">WMO26_06485</name>
</gene>
<keyword evidence="1" id="KW-0472">Membrane</keyword>
<evidence type="ECO:0000313" key="3">
    <source>
        <dbReference type="Proteomes" id="UP001489509"/>
    </source>
</evidence>
<feature type="transmembrane region" description="Helical" evidence="1">
    <location>
        <begin position="37"/>
        <end position="55"/>
    </location>
</feature>
<evidence type="ECO:0000256" key="1">
    <source>
        <dbReference type="SAM" id="Phobius"/>
    </source>
</evidence>
<feature type="transmembrane region" description="Helical" evidence="1">
    <location>
        <begin position="99"/>
        <end position="118"/>
    </location>
</feature>
<feature type="transmembrane region" description="Helical" evidence="1">
    <location>
        <begin position="138"/>
        <end position="156"/>
    </location>
</feature>
<dbReference type="Proteomes" id="UP001489509">
    <property type="component" value="Unassembled WGS sequence"/>
</dbReference>
<keyword evidence="1" id="KW-0812">Transmembrane</keyword>
<proteinExistence type="predicted"/>
<feature type="transmembrane region" description="Helical" evidence="1">
    <location>
        <begin position="510"/>
        <end position="528"/>
    </location>
</feature>
<keyword evidence="3" id="KW-1185">Reference proteome</keyword>
<keyword evidence="1" id="KW-1133">Transmembrane helix</keyword>
<sequence>MKMNVKRNILICILELIIIGIVFKVLLFSSSGEMSNVMYASLLPLIGAAVLLPYYSKLSALTPKMYCASGILTVIYFLMLSIFQLFATNRFQSMSTVGQCAYTAALIVCMYYCMLHIVQMSIQKKSDDTDLKKQKRTFWFCFAAVAFVTILCVIATDQGVWISDDVGTVDIAVTNEAWNDWHTVGYQMLVWLCYQVVPNPGSVVFLNGLLWIILNYFILLYFFKMKNSNKMMIFYAVASIAVFTPFYYTQVMYKDVIFSMGLVGESLFILYLIHAEKLKWRYLIPGMVAVFFTMTFRHMGSVPALLGILIALVYLVGKKKYKKLLLGSVVTLCALVLNGTVSYVGEHVLKAEPNPAYVTYGSPLYMISAAVHDGIELDENDVALLEQVMPLDEWGNVYNKYWIDDASRTWGKIGAERIAKINDLIEKEGFGKQLIRMNAEIFIHHPVFYASRLLDPSSILWQIAQPNDGYNWALVNVAPNEGITYKGAYPIIQNYGMFTFQSPILQDLCWRGGYCLFFLIISVAILLLKRRRADLIALVPIAIFDVLMIITTPSQDPRFVIETIEMALLVVPYAIFVESKTGHVSKKKKEYKKRELEIERKS</sequence>
<organism evidence="2 3">
    <name type="scientific">Solibaculum intestinale</name>
    <dbReference type="NCBI Taxonomy" id="3133165"/>
    <lineage>
        <taxon>Bacteria</taxon>
        <taxon>Bacillati</taxon>
        <taxon>Bacillota</taxon>
        <taxon>Clostridia</taxon>
        <taxon>Eubacteriales</taxon>
        <taxon>Oscillospiraceae</taxon>
        <taxon>Solibaculum</taxon>
    </lineage>
</organism>
<feature type="transmembrane region" description="Helical" evidence="1">
    <location>
        <begin position="204"/>
        <end position="223"/>
    </location>
</feature>
<feature type="transmembrane region" description="Helical" evidence="1">
    <location>
        <begin position="67"/>
        <end position="87"/>
    </location>
</feature>
<evidence type="ECO:0000313" key="2">
    <source>
        <dbReference type="EMBL" id="MEQ2440468.1"/>
    </source>
</evidence>
<feature type="transmembrane region" description="Helical" evidence="1">
    <location>
        <begin position="302"/>
        <end position="317"/>
    </location>
</feature>
<protein>
    <recommendedName>
        <fullName evidence="4">Glycosyltransferase RgtA/B/C/D-like domain-containing protein</fullName>
    </recommendedName>
</protein>
<accession>A0ABV1DZI7</accession>
<dbReference type="EMBL" id="JBBMFD010000008">
    <property type="protein sequence ID" value="MEQ2440468.1"/>
    <property type="molecule type" value="Genomic_DNA"/>
</dbReference>